<evidence type="ECO:0000313" key="1">
    <source>
        <dbReference type="EnsemblMetazoa" id="GPAI047577-PA"/>
    </source>
</evidence>
<name>A0A1B0AJ80_GLOPL</name>
<sequence>MERVLNEFDLERYENFGSLNTLSSKILESKTPSNVQIFIHDCKNNKRSEVTTTSTIDGAKAALVAHNFECNEAKIIVKIKIIGRITLTSPLLRTVRSFREHADLLYALPFNVITSVLIMLVPRARDMIKLPVKQQTSNPIFKLPTPSYKRHGYSAHVKCYLAFGSQSHTDRKCRPSSLYNKQAFGCVSHHSFYTWPYLDGRLTNQWSHQNVE</sequence>
<reference evidence="1" key="2">
    <citation type="submission" date="2020-05" db="UniProtKB">
        <authorList>
            <consortium name="EnsemblMetazoa"/>
        </authorList>
    </citation>
    <scope>IDENTIFICATION</scope>
    <source>
        <strain evidence="1">IAEA</strain>
    </source>
</reference>
<accession>A0A1B0AJ80</accession>
<reference evidence="2" key="1">
    <citation type="submission" date="2014-03" db="EMBL/GenBank/DDBJ databases">
        <authorList>
            <person name="Aksoy S."/>
            <person name="Warren W."/>
            <person name="Wilson R.K."/>
        </authorList>
    </citation>
    <scope>NUCLEOTIDE SEQUENCE [LARGE SCALE GENOMIC DNA]</scope>
    <source>
        <strain evidence="2">IAEA</strain>
    </source>
</reference>
<dbReference type="EnsemblMetazoa" id="GPAI047577-RA">
    <property type="protein sequence ID" value="GPAI047577-PA"/>
    <property type="gene ID" value="GPAI047577"/>
</dbReference>
<dbReference type="VEuPathDB" id="VectorBase:GPAI047577"/>
<organism evidence="1 2">
    <name type="scientific">Glossina pallidipes</name>
    <name type="common">Tsetse fly</name>
    <dbReference type="NCBI Taxonomy" id="7398"/>
    <lineage>
        <taxon>Eukaryota</taxon>
        <taxon>Metazoa</taxon>
        <taxon>Ecdysozoa</taxon>
        <taxon>Arthropoda</taxon>
        <taxon>Hexapoda</taxon>
        <taxon>Insecta</taxon>
        <taxon>Pterygota</taxon>
        <taxon>Neoptera</taxon>
        <taxon>Endopterygota</taxon>
        <taxon>Diptera</taxon>
        <taxon>Brachycera</taxon>
        <taxon>Muscomorpha</taxon>
        <taxon>Hippoboscoidea</taxon>
        <taxon>Glossinidae</taxon>
        <taxon>Glossina</taxon>
    </lineage>
</organism>
<dbReference type="AlphaFoldDB" id="A0A1B0AJ80"/>
<evidence type="ECO:0000313" key="2">
    <source>
        <dbReference type="Proteomes" id="UP000092445"/>
    </source>
</evidence>
<proteinExistence type="predicted"/>
<keyword evidence="2" id="KW-1185">Reference proteome</keyword>
<dbReference type="Proteomes" id="UP000092445">
    <property type="component" value="Unassembled WGS sequence"/>
</dbReference>
<protein>
    <submittedName>
        <fullName evidence="1">Uncharacterized protein</fullName>
    </submittedName>
</protein>